<keyword evidence="5" id="KW-0802">TPR repeat</keyword>
<dbReference type="PANTHER" id="PTHR37422">
    <property type="entry name" value="TEICHURONIC ACID BIOSYNTHESIS PROTEIN TUAE"/>
    <property type="match status" value="1"/>
</dbReference>
<feature type="transmembrane region" description="Helical" evidence="6">
    <location>
        <begin position="39"/>
        <end position="57"/>
    </location>
</feature>
<feature type="transmembrane region" description="Helical" evidence="6">
    <location>
        <begin position="271"/>
        <end position="291"/>
    </location>
</feature>
<dbReference type="SMART" id="SM00028">
    <property type="entry name" value="TPR"/>
    <property type="match status" value="2"/>
</dbReference>
<feature type="transmembrane region" description="Helical" evidence="6">
    <location>
        <begin position="241"/>
        <end position="259"/>
    </location>
</feature>
<dbReference type="Gene3D" id="1.25.40.10">
    <property type="entry name" value="Tetratricopeptide repeat domain"/>
    <property type="match status" value="1"/>
</dbReference>
<evidence type="ECO:0000256" key="1">
    <source>
        <dbReference type="ARBA" id="ARBA00004141"/>
    </source>
</evidence>
<evidence type="ECO:0000256" key="3">
    <source>
        <dbReference type="ARBA" id="ARBA00022989"/>
    </source>
</evidence>
<feature type="transmembrane region" description="Helical" evidence="6">
    <location>
        <begin position="217"/>
        <end position="235"/>
    </location>
</feature>
<dbReference type="Proteomes" id="UP001528673">
    <property type="component" value="Unassembled WGS sequence"/>
</dbReference>
<feature type="transmembrane region" description="Helical" evidence="6">
    <location>
        <begin position="384"/>
        <end position="405"/>
    </location>
</feature>
<evidence type="ECO:0000256" key="5">
    <source>
        <dbReference type="PROSITE-ProRule" id="PRU00339"/>
    </source>
</evidence>
<feature type="transmembrane region" description="Helical" evidence="6">
    <location>
        <begin position="150"/>
        <end position="174"/>
    </location>
</feature>
<evidence type="ECO:0000313" key="8">
    <source>
        <dbReference type="EMBL" id="MDD0839023.1"/>
    </source>
</evidence>
<feature type="transmembrane region" description="Helical" evidence="6">
    <location>
        <begin position="487"/>
        <end position="506"/>
    </location>
</feature>
<feature type="transmembrane region" description="Helical" evidence="6">
    <location>
        <begin position="99"/>
        <end position="123"/>
    </location>
</feature>
<dbReference type="InterPro" id="IPR011990">
    <property type="entry name" value="TPR-like_helical_dom_sf"/>
</dbReference>
<feature type="domain" description="O-antigen ligase-related" evidence="7">
    <location>
        <begin position="226"/>
        <end position="400"/>
    </location>
</feature>
<evidence type="ECO:0000313" key="9">
    <source>
        <dbReference type="Proteomes" id="UP001528673"/>
    </source>
</evidence>
<evidence type="ECO:0000256" key="2">
    <source>
        <dbReference type="ARBA" id="ARBA00022692"/>
    </source>
</evidence>
<keyword evidence="2 6" id="KW-0812">Transmembrane</keyword>
<dbReference type="SUPFAM" id="SSF48452">
    <property type="entry name" value="TPR-like"/>
    <property type="match status" value="1"/>
</dbReference>
<reference evidence="8 9" key="1">
    <citation type="submission" date="2023-02" db="EMBL/GenBank/DDBJ databases">
        <title>Bacterial whole genomic sequence of Curvibacter sp. HBC61.</title>
        <authorList>
            <person name="Le V."/>
            <person name="Ko S.-R."/>
            <person name="Ahn C.-Y."/>
            <person name="Oh H.-M."/>
        </authorList>
    </citation>
    <scope>NUCLEOTIDE SEQUENCE [LARGE SCALE GENOMIC DNA]</scope>
    <source>
        <strain evidence="8 9">HBC61</strain>
    </source>
</reference>
<dbReference type="PROSITE" id="PS50005">
    <property type="entry name" value="TPR"/>
    <property type="match status" value="1"/>
</dbReference>
<dbReference type="PANTHER" id="PTHR37422:SF23">
    <property type="entry name" value="TEICHURONIC ACID BIOSYNTHESIS PROTEIN TUAE"/>
    <property type="match status" value="1"/>
</dbReference>
<dbReference type="GO" id="GO:0016874">
    <property type="term" value="F:ligase activity"/>
    <property type="evidence" value="ECO:0007669"/>
    <property type="project" value="UniProtKB-KW"/>
</dbReference>
<feature type="repeat" description="TPR" evidence="5">
    <location>
        <begin position="594"/>
        <end position="627"/>
    </location>
</feature>
<name>A0ABT5MYZ0_9BURK</name>
<keyword evidence="9" id="KW-1185">Reference proteome</keyword>
<evidence type="ECO:0000256" key="6">
    <source>
        <dbReference type="SAM" id="Phobius"/>
    </source>
</evidence>
<dbReference type="Pfam" id="PF04932">
    <property type="entry name" value="Wzy_C"/>
    <property type="match status" value="1"/>
</dbReference>
<organism evidence="8 9">
    <name type="scientific">Curvibacter cyanobacteriorum</name>
    <dbReference type="NCBI Taxonomy" id="3026422"/>
    <lineage>
        <taxon>Bacteria</taxon>
        <taxon>Pseudomonadati</taxon>
        <taxon>Pseudomonadota</taxon>
        <taxon>Betaproteobacteria</taxon>
        <taxon>Burkholderiales</taxon>
        <taxon>Comamonadaceae</taxon>
        <taxon>Curvibacter</taxon>
    </lineage>
</organism>
<comment type="caution">
    <text evidence="8">The sequence shown here is derived from an EMBL/GenBank/DDBJ whole genome shotgun (WGS) entry which is preliminary data.</text>
</comment>
<evidence type="ECO:0000259" key="7">
    <source>
        <dbReference type="Pfam" id="PF04932"/>
    </source>
</evidence>
<dbReference type="EMBL" id="JAQSIP010000004">
    <property type="protein sequence ID" value="MDD0839023.1"/>
    <property type="molecule type" value="Genomic_DNA"/>
</dbReference>
<gene>
    <name evidence="8" type="ORF">PSQ40_10610</name>
</gene>
<comment type="subcellular location">
    <subcellularLocation>
        <location evidence="1">Membrane</location>
        <topology evidence="1">Multi-pass membrane protein</topology>
    </subcellularLocation>
</comment>
<proteinExistence type="predicted"/>
<keyword evidence="4 6" id="KW-0472">Membrane</keyword>
<sequence>MTVPSGYSASPSTSWQALLAEQQQAAPAPAQPPSDGLDLALGAGWMLVLMFFLLPVLGAPEAAPVGDSVKSAIVAFGTLGAVLWYALTNRAEFTRSQGHWFLAMGALLTLYSAGSILWAHAYLATGETVRWGLFTLLLWQTLQLKSRSMFVTLSWAVHLGVFLSSLVIACQYWFGVEWFAQSAQPASTFVNRNFFSEYAACALPFSIFLLSRLRVGLPLYLLTVSLAFNVVAFFMTGTRSALFGMMLAVLATPALFWFYRRPLGLVNRWRLSTVLQVTVLFSALVIALGMLPTGNAVILQENAQGGRSHSAFAHSFQRIQAMGSKSEYTVGSVSVRLDMWKSVIRAIAAHPVAGVGAGAWEVVIPLYQPPKTELEIDYYVHNEFLQLLVEYGIAGWVFLLGLFGLLGRTAWQLLKTTQAEENSDVAMRLTGLASLLLLLWVSNLGFPLHLAGTGAFFAVSIALMVPSRQTVHAQEASPEPQAMWRQAVPYGVAGLAVLGLLGSVYVTRQAFYAEDRFMRSIGLLKAAKLIKNPADPRRARYMEMALASGKEGVEVTPHYRKLMSQISDEFNGLGDWKNAVWAYEIMAQSRPNIPVIWANLAIGYSYQNNHDKAKEALAKAQAIKPDAHSVRYADVLVTANAGDIPGAAKKLRSYIEDDGYNASLVEATRTMAPHTGDWELVVMALKGGRIKAPQYAVQMSLQLADAHQRLKQPEEALLAFRDALVYSVKTGQVAAVQARIPPEIREKAVALANAQLKANAEAAAAKAR</sequence>
<protein>
    <submittedName>
        <fullName evidence="8">O-antigen ligase family protein</fullName>
    </submittedName>
</protein>
<keyword evidence="8" id="KW-0436">Ligase</keyword>
<keyword evidence="3 6" id="KW-1133">Transmembrane helix</keyword>
<dbReference type="RefSeq" id="WP_273951389.1">
    <property type="nucleotide sequence ID" value="NZ_JAQSIP010000004.1"/>
</dbReference>
<dbReference type="InterPro" id="IPR051533">
    <property type="entry name" value="WaaL-like"/>
</dbReference>
<dbReference type="InterPro" id="IPR019734">
    <property type="entry name" value="TPR_rpt"/>
</dbReference>
<dbReference type="InterPro" id="IPR007016">
    <property type="entry name" value="O-antigen_ligase-rel_domated"/>
</dbReference>
<feature type="transmembrane region" description="Helical" evidence="6">
    <location>
        <begin position="69"/>
        <end position="87"/>
    </location>
</feature>
<accession>A0ABT5MYZ0</accession>
<evidence type="ECO:0000256" key="4">
    <source>
        <dbReference type="ARBA" id="ARBA00023136"/>
    </source>
</evidence>